<reference evidence="3" key="1">
    <citation type="submission" date="2020-06" db="EMBL/GenBank/DDBJ databases">
        <authorList>
            <person name="Li T."/>
            <person name="Hu X."/>
            <person name="Zhang T."/>
            <person name="Song X."/>
            <person name="Zhang H."/>
            <person name="Dai N."/>
            <person name="Sheng W."/>
            <person name="Hou X."/>
            <person name="Wei L."/>
        </authorList>
    </citation>
    <scope>NUCLEOTIDE SEQUENCE</scope>
    <source>
        <strain evidence="3">K16</strain>
        <tissue evidence="3">Leaf</tissue>
    </source>
</reference>
<keyword evidence="2" id="KW-0812">Transmembrane</keyword>
<keyword evidence="2" id="KW-1133">Transmembrane helix</keyword>
<feature type="transmembrane region" description="Helical" evidence="2">
    <location>
        <begin position="118"/>
        <end position="139"/>
    </location>
</feature>
<dbReference type="AlphaFoldDB" id="A0AAE2BJV1"/>
<reference evidence="3" key="2">
    <citation type="journal article" date="2024" name="Plant">
        <title>Genomic evolution and insights into agronomic trait innovations of Sesamum species.</title>
        <authorList>
            <person name="Miao H."/>
            <person name="Wang L."/>
            <person name="Qu L."/>
            <person name="Liu H."/>
            <person name="Sun Y."/>
            <person name="Le M."/>
            <person name="Wang Q."/>
            <person name="Wei S."/>
            <person name="Zheng Y."/>
            <person name="Lin W."/>
            <person name="Duan Y."/>
            <person name="Cao H."/>
            <person name="Xiong S."/>
            <person name="Wang X."/>
            <person name="Wei L."/>
            <person name="Li C."/>
            <person name="Ma Q."/>
            <person name="Ju M."/>
            <person name="Zhao R."/>
            <person name="Li G."/>
            <person name="Mu C."/>
            <person name="Tian Q."/>
            <person name="Mei H."/>
            <person name="Zhang T."/>
            <person name="Gao T."/>
            <person name="Zhang H."/>
        </authorList>
    </citation>
    <scope>NUCLEOTIDE SEQUENCE</scope>
    <source>
        <strain evidence="3">K16</strain>
    </source>
</reference>
<evidence type="ECO:0000256" key="2">
    <source>
        <dbReference type="SAM" id="Phobius"/>
    </source>
</evidence>
<feature type="region of interest" description="Disordered" evidence="1">
    <location>
        <begin position="172"/>
        <end position="191"/>
    </location>
</feature>
<organism evidence="3 4">
    <name type="scientific">Sesamum angolense</name>
    <dbReference type="NCBI Taxonomy" id="2727404"/>
    <lineage>
        <taxon>Eukaryota</taxon>
        <taxon>Viridiplantae</taxon>
        <taxon>Streptophyta</taxon>
        <taxon>Embryophyta</taxon>
        <taxon>Tracheophyta</taxon>
        <taxon>Spermatophyta</taxon>
        <taxon>Magnoliopsida</taxon>
        <taxon>eudicotyledons</taxon>
        <taxon>Gunneridae</taxon>
        <taxon>Pentapetalae</taxon>
        <taxon>asterids</taxon>
        <taxon>lamiids</taxon>
        <taxon>Lamiales</taxon>
        <taxon>Pedaliaceae</taxon>
        <taxon>Sesamum</taxon>
    </lineage>
</organism>
<protein>
    <submittedName>
        <fullName evidence="3">Uncharacterized protein</fullName>
    </submittedName>
</protein>
<sequence length="328" mass="37102">MEVMAKVGIHANPHPSPSLHTLLRLHTQNPLFLSQCRSLSVYDHRCFLLLSPWPLHLRRSRQWDSNAETYNSKNFNFGDDVEREDFDDGMEQWTEVLEDYIDSIWILKVDGHLKIKPLLMQVFGSYGWLLPAIIISLLLTNGPKAFLMALALPLGQSTFAFAIERFQNRGRIKPKPKTKTKKGRSRAYSSRKAEMEEDAEWIGSRQPVKKKKGYQSWVLKTDVSDGSNDKSAANFGGWDELDVGMDSNVGSSRRAAQKSSGLREGRAEKGKNKKWTKSDGPLLLRRITSLPIIRLGSCLNMEIQVDIYHESKDSGAGGTMAFHSRPVK</sequence>
<proteinExistence type="predicted"/>
<feature type="compositionally biased region" description="Basic residues" evidence="1">
    <location>
        <begin position="172"/>
        <end position="185"/>
    </location>
</feature>
<evidence type="ECO:0000313" key="4">
    <source>
        <dbReference type="Proteomes" id="UP001289374"/>
    </source>
</evidence>
<dbReference type="Proteomes" id="UP001289374">
    <property type="component" value="Unassembled WGS sequence"/>
</dbReference>
<accession>A0AAE2BJV1</accession>
<dbReference type="PANTHER" id="PTHR35719">
    <property type="entry name" value="OS01G0680600 PROTEIN"/>
    <property type="match status" value="1"/>
</dbReference>
<name>A0AAE2BJV1_9LAMI</name>
<keyword evidence="2" id="KW-0472">Membrane</keyword>
<evidence type="ECO:0000256" key="1">
    <source>
        <dbReference type="SAM" id="MobiDB-lite"/>
    </source>
</evidence>
<evidence type="ECO:0000313" key="3">
    <source>
        <dbReference type="EMBL" id="KAK4388068.1"/>
    </source>
</evidence>
<comment type="caution">
    <text evidence="3">The sequence shown here is derived from an EMBL/GenBank/DDBJ whole genome shotgun (WGS) entry which is preliminary data.</text>
</comment>
<keyword evidence="4" id="KW-1185">Reference proteome</keyword>
<gene>
    <name evidence="3" type="ORF">Sango_2413400</name>
</gene>
<dbReference type="PANTHER" id="PTHR35719:SF2">
    <property type="entry name" value="ABC TRANSMEMBRANE TYPE-1 DOMAIN-CONTAINING PROTEIN"/>
    <property type="match status" value="1"/>
</dbReference>
<feature type="compositionally biased region" description="Basic and acidic residues" evidence="1">
    <location>
        <begin position="261"/>
        <end position="270"/>
    </location>
</feature>
<feature type="transmembrane region" description="Helical" evidence="2">
    <location>
        <begin position="145"/>
        <end position="163"/>
    </location>
</feature>
<feature type="region of interest" description="Disordered" evidence="1">
    <location>
        <begin position="246"/>
        <end position="276"/>
    </location>
</feature>
<dbReference type="EMBL" id="JACGWL010000014">
    <property type="protein sequence ID" value="KAK4388068.1"/>
    <property type="molecule type" value="Genomic_DNA"/>
</dbReference>